<feature type="transmembrane region" description="Helical" evidence="12">
    <location>
        <begin position="6"/>
        <end position="23"/>
    </location>
</feature>
<evidence type="ECO:0000256" key="1">
    <source>
        <dbReference type="ARBA" id="ARBA00004651"/>
    </source>
</evidence>
<keyword evidence="7" id="KW-0915">Sodium</keyword>
<dbReference type="AlphaFoldDB" id="A0A346NIN5"/>
<feature type="transmembrane region" description="Helical" evidence="12">
    <location>
        <begin position="456"/>
        <end position="478"/>
    </location>
</feature>
<evidence type="ECO:0000256" key="5">
    <source>
        <dbReference type="ARBA" id="ARBA00022692"/>
    </source>
</evidence>
<feature type="transmembrane region" description="Helical" evidence="12">
    <location>
        <begin position="430"/>
        <end position="450"/>
    </location>
</feature>
<comment type="subcellular location">
    <subcellularLocation>
        <location evidence="1">Cell membrane</location>
        <topology evidence="1">Multi-pass membrane protein</topology>
    </subcellularLocation>
</comment>
<dbReference type="PANTHER" id="PTHR42985">
    <property type="entry name" value="SODIUM-COUPLED MONOCARBOXYLATE TRANSPORTER"/>
    <property type="match status" value="1"/>
</dbReference>
<dbReference type="InterPro" id="IPR051163">
    <property type="entry name" value="Sodium:Solute_Symporter_SSF"/>
</dbReference>
<feature type="transmembrane region" description="Helical" evidence="12">
    <location>
        <begin position="180"/>
        <end position="198"/>
    </location>
</feature>
<dbReference type="NCBIfam" id="TIGR00813">
    <property type="entry name" value="sss"/>
    <property type="match status" value="1"/>
</dbReference>
<evidence type="ECO:0000256" key="3">
    <source>
        <dbReference type="ARBA" id="ARBA00022448"/>
    </source>
</evidence>
<dbReference type="PROSITE" id="PS50283">
    <property type="entry name" value="NA_SOLUT_SYMP_3"/>
    <property type="match status" value="1"/>
</dbReference>
<reference evidence="13 14" key="1">
    <citation type="submission" date="2018-08" db="EMBL/GenBank/DDBJ databases">
        <title>Salinimonas sediminis sp. nov., a piezophilic bacterium isolated from a deep-sea sediment sample from the New Britain Trench.</title>
        <authorList>
            <person name="Cao J."/>
        </authorList>
    </citation>
    <scope>NUCLEOTIDE SEQUENCE [LARGE SCALE GENOMIC DNA]</scope>
    <source>
        <strain evidence="13 14">N102</strain>
    </source>
</reference>
<feature type="transmembrane region" description="Helical" evidence="12">
    <location>
        <begin position="44"/>
        <end position="67"/>
    </location>
</feature>
<evidence type="ECO:0000256" key="8">
    <source>
        <dbReference type="ARBA" id="ARBA00023065"/>
    </source>
</evidence>
<feature type="transmembrane region" description="Helical" evidence="12">
    <location>
        <begin position="150"/>
        <end position="168"/>
    </location>
</feature>
<evidence type="ECO:0000313" key="14">
    <source>
        <dbReference type="Proteomes" id="UP000262073"/>
    </source>
</evidence>
<keyword evidence="8" id="KW-0406">Ion transport</keyword>
<keyword evidence="4" id="KW-1003">Cell membrane</keyword>
<evidence type="ECO:0000256" key="12">
    <source>
        <dbReference type="SAM" id="Phobius"/>
    </source>
</evidence>
<keyword evidence="14" id="KW-1185">Reference proteome</keyword>
<dbReference type="KEGG" id="salm:D0Y50_02825"/>
<keyword evidence="10" id="KW-0739">Sodium transport</keyword>
<evidence type="ECO:0000256" key="11">
    <source>
        <dbReference type="RuleBase" id="RU362091"/>
    </source>
</evidence>
<keyword evidence="9 12" id="KW-0472">Membrane</keyword>
<evidence type="ECO:0000256" key="4">
    <source>
        <dbReference type="ARBA" id="ARBA00022475"/>
    </source>
</evidence>
<keyword evidence="5 12" id="KW-0812">Transmembrane</keyword>
<evidence type="ECO:0000256" key="7">
    <source>
        <dbReference type="ARBA" id="ARBA00023053"/>
    </source>
</evidence>
<keyword evidence="3" id="KW-0813">Transport</keyword>
<evidence type="ECO:0000256" key="6">
    <source>
        <dbReference type="ARBA" id="ARBA00022989"/>
    </source>
</evidence>
<evidence type="ECO:0000256" key="2">
    <source>
        <dbReference type="ARBA" id="ARBA00006434"/>
    </source>
</evidence>
<feature type="transmembrane region" description="Helical" evidence="12">
    <location>
        <begin position="119"/>
        <end position="144"/>
    </location>
</feature>
<comment type="similarity">
    <text evidence="2 11">Belongs to the sodium:solute symporter (SSF) (TC 2.A.21) family.</text>
</comment>
<dbReference type="Pfam" id="PF00474">
    <property type="entry name" value="SSF"/>
    <property type="match status" value="1"/>
</dbReference>
<sequence length="496" mass="53732">MATLDYLIIGTYLAGLLLLGGVFRQQTSKQDYFLGGRSLSWPALSLSVMATQLSAVSFISAPAFVGLREGGGLVWLSYELALPAAVAILLWRLLPSLHRAGVVSVYDYLEQRFSRSTRILISFVFQLSRSFATAIMIYAISLILQGTIGMQQWHAIVLIGVITLVYSSMGGMKAVVYGDAAQMLLIIAGAAVCLWIGLEEAGGMDNILAMVDPARLQAVNIDSFGTQGADFGLLPMLFGGIVLYASYYGCDQSEAQRSLSSRNIKDMRKMLLSVALLRFPITALYCATGLVIGTLFLNDPALMAQIPDDKADWMMPVFIVQYLPSGMVGFLVVAIMAAAMSSLSSAINSLAAVSVEDISRLRGRELDNQAYLKHARIAGIMWGLITLILSLYAGDIAPTVIEAINKIGSVFYGPVLATFLLGIHSRRVSALAVNIALVCGVLSNILLWLTDAPLFWFWWNLTSFTITTITGLVLRYWLPVDSASKLPSVRGQALLP</sequence>
<evidence type="ECO:0000256" key="9">
    <source>
        <dbReference type="ARBA" id="ARBA00023136"/>
    </source>
</evidence>
<dbReference type="Proteomes" id="UP000262073">
    <property type="component" value="Chromosome"/>
</dbReference>
<feature type="transmembrane region" description="Helical" evidence="12">
    <location>
        <begin position="377"/>
        <end position="397"/>
    </location>
</feature>
<dbReference type="InterPro" id="IPR001734">
    <property type="entry name" value="Na/solute_symporter"/>
</dbReference>
<name>A0A346NIN5_9ALTE</name>
<dbReference type="PANTHER" id="PTHR42985:SF40">
    <property type="entry name" value="LD47995P-RELATED"/>
    <property type="match status" value="1"/>
</dbReference>
<feature type="transmembrane region" description="Helical" evidence="12">
    <location>
        <begin position="231"/>
        <end position="250"/>
    </location>
</feature>
<dbReference type="Gene3D" id="1.20.1730.10">
    <property type="entry name" value="Sodium/glucose cotransporter"/>
    <property type="match status" value="1"/>
</dbReference>
<organism evidence="13 14">
    <name type="scientific">Salinimonas sediminis</name>
    <dbReference type="NCBI Taxonomy" id="2303538"/>
    <lineage>
        <taxon>Bacteria</taxon>
        <taxon>Pseudomonadati</taxon>
        <taxon>Pseudomonadota</taxon>
        <taxon>Gammaproteobacteria</taxon>
        <taxon>Alteromonadales</taxon>
        <taxon>Alteromonadaceae</taxon>
        <taxon>Alteromonas/Salinimonas group</taxon>
        <taxon>Salinimonas</taxon>
    </lineage>
</organism>
<dbReference type="OrthoDB" id="9803348at2"/>
<dbReference type="GO" id="GO:0006814">
    <property type="term" value="P:sodium ion transport"/>
    <property type="evidence" value="ECO:0007669"/>
    <property type="project" value="UniProtKB-KW"/>
</dbReference>
<feature type="transmembrane region" description="Helical" evidence="12">
    <location>
        <begin position="403"/>
        <end position="423"/>
    </location>
</feature>
<gene>
    <name evidence="13" type="ORF">D0Y50_02825</name>
</gene>
<keyword evidence="6 12" id="KW-1133">Transmembrane helix</keyword>
<dbReference type="GO" id="GO:0015293">
    <property type="term" value="F:symporter activity"/>
    <property type="evidence" value="ECO:0007669"/>
    <property type="project" value="TreeGrafter"/>
</dbReference>
<feature type="transmembrane region" description="Helical" evidence="12">
    <location>
        <begin position="271"/>
        <end position="297"/>
    </location>
</feature>
<dbReference type="InterPro" id="IPR038377">
    <property type="entry name" value="Na/Glc_symporter_sf"/>
</dbReference>
<proteinExistence type="inferred from homology"/>
<accession>A0A346NIN5</accession>
<evidence type="ECO:0000313" key="13">
    <source>
        <dbReference type="EMBL" id="AXR05392.1"/>
    </source>
</evidence>
<dbReference type="RefSeq" id="WP_117315400.1">
    <property type="nucleotide sequence ID" value="NZ_CP031769.1"/>
</dbReference>
<feature type="transmembrane region" description="Helical" evidence="12">
    <location>
        <begin position="317"/>
        <end position="339"/>
    </location>
</feature>
<dbReference type="EMBL" id="CP031769">
    <property type="protein sequence ID" value="AXR05392.1"/>
    <property type="molecule type" value="Genomic_DNA"/>
</dbReference>
<protein>
    <submittedName>
        <fullName evidence="13">Sodium transporter</fullName>
    </submittedName>
</protein>
<evidence type="ECO:0000256" key="10">
    <source>
        <dbReference type="ARBA" id="ARBA00023201"/>
    </source>
</evidence>
<feature type="transmembrane region" description="Helical" evidence="12">
    <location>
        <begin position="73"/>
        <end position="94"/>
    </location>
</feature>
<dbReference type="GO" id="GO:0005886">
    <property type="term" value="C:plasma membrane"/>
    <property type="evidence" value="ECO:0007669"/>
    <property type="project" value="UniProtKB-SubCell"/>
</dbReference>